<keyword evidence="2" id="KW-1185">Reference proteome</keyword>
<name>A0AAD7HJP4_9AGAR</name>
<organism evidence="1 2">
    <name type="scientific">Mycena maculata</name>
    <dbReference type="NCBI Taxonomy" id="230809"/>
    <lineage>
        <taxon>Eukaryota</taxon>
        <taxon>Fungi</taxon>
        <taxon>Dikarya</taxon>
        <taxon>Basidiomycota</taxon>
        <taxon>Agaricomycotina</taxon>
        <taxon>Agaricomycetes</taxon>
        <taxon>Agaricomycetidae</taxon>
        <taxon>Agaricales</taxon>
        <taxon>Marasmiineae</taxon>
        <taxon>Mycenaceae</taxon>
        <taxon>Mycena</taxon>
    </lineage>
</organism>
<protein>
    <submittedName>
        <fullName evidence="1">Uncharacterized protein</fullName>
    </submittedName>
</protein>
<sequence length="91" mass="10135">MLKDVPIPCIEYVDEFVGLNPAHVFIHNITDIDLPPRPREHPALALRRRRAHVEGLQQLVDNMLNYEANDATLCKLGGAELQLGLTTGPVL</sequence>
<evidence type="ECO:0000313" key="1">
    <source>
        <dbReference type="EMBL" id="KAJ7722265.1"/>
    </source>
</evidence>
<evidence type="ECO:0000313" key="2">
    <source>
        <dbReference type="Proteomes" id="UP001215280"/>
    </source>
</evidence>
<proteinExistence type="predicted"/>
<dbReference type="EMBL" id="JARJLG010000259">
    <property type="protein sequence ID" value="KAJ7722265.1"/>
    <property type="molecule type" value="Genomic_DNA"/>
</dbReference>
<accession>A0AAD7HJP4</accession>
<dbReference type="Proteomes" id="UP001215280">
    <property type="component" value="Unassembled WGS sequence"/>
</dbReference>
<reference evidence="1" key="1">
    <citation type="submission" date="2023-03" db="EMBL/GenBank/DDBJ databases">
        <title>Massive genome expansion in bonnet fungi (Mycena s.s.) driven by repeated elements and novel gene families across ecological guilds.</title>
        <authorList>
            <consortium name="Lawrence Berkeley National Laboratory"/>
            <person name="Harder C.B."/>
            <person name="Miyauchi S."/>
            <person name="Viragh M."/>
            <person name="Kuo A."/>
            <person name="Thoen E."/>
            <person name="Andreopoulos B."/>
            <person name="Lu D."/>
            <person name="Skrede I."/>
            <person name="Drula E."/>
            <person name="Henrissat B."/>
            <person name="Morin E."/>
            <person name="Kohler A."/>
            <person name="Barry K."/>
            <person name="LaButti K."/>
            <person name="Morin E."/>
            <person name="Salamov A."/>
            <person name="Lipzen A."/>
            <person name="Mereny Z."/>
            <person name="Hegedus B."/>
            <person name="Baldrian P."/>
            <person name="Stursova M."/>
            <person name="Weitz H."/>
            <person name="Taylor A."/>
            <person name="Grigoriev I.V."/>
            <person name="Nagy L.G."/>
            <person name="Martin F."/>
            <person name="Kauserud H."/>
        </authorList>
    </citation>
    <scope>NUCLEOTIDE SEQUENCE</scope>
    <source>
        <strain evidence="1">CBHHK188m</strain>
    </source>
</reference>
<dbReference type="AlphaFoldDB" id="A0AAD7HJP4"/>
<comment type="caution">
    <text evidence="1">The sequence shown here is derived from an EMBL/GenBank/DDBJ whole genome shotgun (WGS) entry which is preliminary data.</text>
</comment>
<gene>
    <name evidence="1" type="ORF">DFH07DRAFT_971977</name>
</gene>